<dbReference type="NCBIfam" id="TIGR01726">
    <property type="entry name" value="HEQRo_perm_3TM"/>
    <property type="match status" value="1"/>
</dbReference>
<keyword evidence="7 8" id="KW-0472">Membrane</keyword>
<dbReference type="Proteomes" id="UP000649151">
    <property type="component" value="Unassembled WGS sequence"/>
</dbReference>
<evidence type="ECO:0000313" key="11">
    <source>
        <dbReference type="Proteomes" id="UP000649151"/>
    </source>
</evidence>
<gene>
    <name evidence="10" type="ORF">H8Z77_05410</name>
</gene>
<keyword evidence="4 8" id="KW-0812">Transmembrane</keyword>
<keyword evidence="6 8" id="KW-1133">Transmembrane helix</keyword>
<feature type="transmembrane region" description="Helical" evidence="8">
    <location>
        <begin position="186"/>
        <end position="207"/>
    </location>
</feature>
<feature type="transmembrane region" description="Helical" evidence="8">
    <location>
        <begin position="52"/>
        <end position="76"/>
    </location>
</feature>
<evidence type="ECO:0000256" key="5">
    <source>
        <dbReference type="ARBA" id="ARBA00022970"/>
    </source>
</evidence>
<evidence type="ECO:0000256" key="1">
    <source>
        <dbReference type="ARBA" id="ARBA00004651"/>
    </source>
</evidence>
<keyword evidence="2 8" id="KW-0813">Transport</keyword>
<evidence type="ECO:0000256" key="7">
    <source>
        <dbReference type="ARBA" id="ARBA00023136"/>
    </source>
</evidence>
<protein>
    <submittedName>
        <fullName evidence="10">Amino acid ABC transporter permease</fullName>
    </submittedName>
</protein>
<evidence type="ECO:0000256" key="4">
    <source>
        <dbReference type="ARBA" id="ARBA00022692"/>
    </source>
</evidence>
<name>A0ABR7IQR1_9CLOT</name>
<feature type="domain" description="ABC transmembrane type-1" evidence="9">
    <location>
        <begin position="10"/>
        <end position="207"/>
    </location>
</feature>
<feature type="transmembrane region" description="Helical" evidence="8">
    <location>
        <begin position="88"/>
        <end position="105"/>
    </location>
</feature>
<evidence type="ECO:0000256" key="6">
    <source>
        <dbReference type="ARBA" id="ARBA00022989"/>
    </source>
</evidence>
<dbReference type="SUPFAM" id="SSF161098">
    <property type="entry name" value="MetI-like"/>
    <property type="match status" value="1"/>
</dbReference>
<dbReference type="CDD" id="cd06261">
    <property type="entry name" value="TM_PBP2"/>
    <property type="match status" value="1"/>
</dbReference>
<accession>A0ABR7IQR1</accession>
<dbReference type="RefSeq" id="WP_083256481.1">
    <property type="nucleotide sequence ID" value="NZ_JACOQK010000001.1"/>
</dbReference>
<keyword evidence="3" id="KW-1003">Cell membrane</keyword>
<dbReference type="InterPro" id="IPR010065">
    <property type="entry name" value="AA_ABC_transptr_permease_3TM"/>
</dbReference>
<organism evidence="10 11">
    <name type="scientific">Clostridium facile</name>
    <dbReference type="NCBI Taxonomy" id="2763035"/>
    <lineage>
        <taxon>Bacteria</taxon>
        <taxon>Bacillati</taxon>
        <taxon>Bacillota</taxon>
        <taxon>Clostridia</taxon>
        <taxon>Eubacteriales</taxon>
        <taxon>Clostridiaceae</taxon>
        <taxon>Clostridium</taxon>
    </lineage>
</organism>
<comment type="caution">
    <text evidence="10">The sequence shown here is derived from an EMBL/GenBank/DDBJ whole genome shotgun (WGS) entry which is preliminary data.</text>
</comment>
<comment type="similarity">
    <text evidence="8">Belongs to the binding-protein-dependent transport system permease family.</text>
</comment>
<dbReference type="Gene3D" id="1.10.3720.10">
    <property type="entry name" value="MetI-like"/>
    <property type="match status" value="1"/>
</dbReference>
<dbReference type="InterPro" id="IPR043429">
    <property type="entry name" value="ArtM/GltK/GlnP/TcyL/YhdX-like"/>
</dbReference>
<dbReference type="PROSITE" id="PS50928">
    <property type="entry name" value="ABC_TM1"/>
    <property type="match status" value="1"/>
</dbReference>
<evidence type="ECO:0000256" key="8">
    <source>
        <dbReference type="RuleBase" id="RU363032"/>
    </source>
</evidence>
<dbReference type="EMBL" id="JACOQK010000001">
    <property type="protein sequence ID" value="MBC5787463.1"/>
    <property type="molecule type" value="Genomic_DNA"/>
</dbReference>
<comment type="subcellular location">
    <subcellularLocation>
        <location evidence="1 8">Cell membrane</location>
        <topology evidence="1 8">Multi-pass membrane protein</topology>
    </subcellularLocation>
</comment>
<reference evidence="10 11" key="1">
    <citation type="submission" date="2020-08" db="EMBL/GenBank/DDBJ databases">
        <title>Genome public.</title>
        <authorList>
            <person name="Liu C."/>
            <person name="Sun Q."/>
        </authorList>
    </citation>
    <scope>NUCLEOTIDE SEQUENCE [LARGE SCALE GENOMIC DNA]</scope>
    <source>
        <strain evidence="10 11">NSJ-27</strain>
    </source>
</reference>
<dbReference type="PANTHER" id="PTHR30614">
    <property type="entry name" value="MEMBRANE COMPONENT OF AMINO ACID ABC TRANSPORTER"/>
    <property type="match status" value="1"/>
</dbReference>
<keyword evidence="5" id="KW-0029">Amino-acid transport</keyword>
<dbReference type="InterPro" id="IPR000515">
    <property type="entry name" value="MetI-like"/>
</dbReference>
<sequence length="220" mass="24396">MDFLNIMLTLIKSAGYTVSLFAIVIICAIPLGFCVTMVARCKFKPIAWLARAYIYVVRGTPLLLQLLFFCFGLYYLPFIGPMIMIKNRFAAATIAFIINYSAYFAEIFRGGLLAVDKGQYEAAQVLGLRKGQTMIKIIIPQMIRVCLPTLNNEAVTLIKDTALMYAVGIVEILNQAKSIVNGSMDISAYLAAAIIYLVLNTILSFGLKKLEKKFAFGKTD</sequence>
<dbReference type="Pfam" id="PF00528">
    <property type="entry name" value="BPD_transp_1"/>
    <property type="match status" value="1"/>
</dbReference>
<keyword evidence="11" id="KW-1185">Reference proteome</keyword>
<feature type="transmembrane region" description="Helical" evidence="8">
    <location>
        <begin position="20"/>
        <end position="40"/>
    </location>
</feature>
<evidence type="ECO:0000259" key="9">
    <source>
        <dbReference type="PROSITE" id="PS50928"/>
    </source>
</evidence>
<evidence type="ECO:0000256" key="3">
    <source>
        <dbReference type="ARBA" id="ARBA00022475"/>
    </source>
</evidence>
<evidence type="ECO:0000313" key="10">
    <source>
        <dbReference type="EMBL" id="MBC5787463.1"/>
    </source>
</evidence>
<dbReference type="PANTHER" id="PTHR30614:SF0">
    <property type="entry name" value="L-CYSTINE TRANSPORT SYSTEM PERMEASE PROTEIN TCYL"/>
    <property type="match status" value="1"/>
</dbReference>
<dbReference type="InterPro" id="IPR035906">
    <property type="entry name" value="MetI-like_sf"/>
</dbReference>
<proteinExistence type="inferred from homology"/>
<evidence type="ECO:0000256" key="2">
    <source>
        <dbReference type="ARBA" id="ARBA00022448"/>
    </source>
</evidence>